<reference evidence="1" key="1">
    <citation type="submission" date="2016-06" db="EMBL/GenBank/DDBJ databases">
        <title>Draft Genome sequence of the fungus Inonotus baumii.</title>
        <authorList>
            <person name="Zhu H."/>
            <person name="Lin W."/>
        </authorList>
    </citation>
    <scope>NUCLEOTIDE SEQUENCE</scope>
    <source>
        <strain evidence="1">821</strain>
    </source>
</reference>
<dbReference type="PANTHER" id="PTHR42034:SF1">
    <property type="entry name" value="CONDENSATION DOMAIN-CONTAINING PROTEIN"/>
    <property type="match status" value="1"/>
</dbReference>
<dbReference type="Proteomes" id="UP000757232">
    <property type="component" value="Unassembled WGS sequence"/>
</dbReference>
<gene>
    <name evidence="1" type="ORF">A7U60_g4968</name>
</gene>
<dbReference type="Gene3D" id="3.30.559.10">
    <property type="entry name" value="Chloramphenicol acetyltransferase-like domain"/>
    <property type="match status" value="1"/>
</dbReference>
<dbReference type="PANTHER" id="PTHR42034">
    <property type="entry name" value="CHROMOSOME 7, WHOLE GENOME SHOTGUN SEQUENCE-RELATED"/>
    <property type="match status" value="1"/>
</dbReference>
<dbReference type="EMBL" id="LNZH02000187">
    <property type="protein sequence ID" value="OCB87835.1"/>
    <property type="molecule type" value="Genomic_DNA"/>
</dbReference>
<evidence type="ECO:0000313" key="2">
    <source>
        <dbReference type="Proteomes" id="UP000757232"/>
    </source>
</evidence>
<accession>A0A9Q5HXH8</accession>
<dbReference type="OrthoDB" id="2548233at2759"/>
<proteinExistence type="predicted"/>
<dbReference type="Gene3D" id="3.30.559.30">
    <property type="entry name" value="Nonribosomal peptide synthetase, condensation domain"/>
    <property type="match status" value="1"/>
</dbReference>
<dbReference type="InterPro" id="IPR023213">
    <property type="entry name" value="CAT-like_dom_sf"/>
</dbReference>
<dbReference type="AlphaFoldDB" id="A0A9Q5HXH8"/>
<organism evidence="1 2">
    <name type="scientific">Sanghuangporus baumii</name>
    <name type="common">Phellinus baumii</name>
    <dbReference type="NCBI Taxonomy" id="108892"/>
    <lineage>
        <taxon>Eukaryota</taxon>
        <taxon>Fungi</taxon>
        <taxon>Dikarya</taxon>
        <taxon>Basidiomycota</taxon>
        <taxon>Agaricomycotina</taxon>
        <taxon>Agaricomycetes</taxon>
        <taxon>Hymenochaetales</taxon>
        <taxon>Hymenochaetaceae</taxon>
        <taxon>Sanghuangporus</taxon>
    </lineage>
</organism>
<protein>
    <submittedName>
        <fullName evidence="1">Uncharacterized protein</fullName>
    </submittedName>
</protein>
<name>A0A9Q5HXH8_SANBA</name>
<sequence length="524" mass="59552">MNSFDFSRYKWRRDDKVPDRFKREVGGGELFDDIFNFHKQGEQNLFLGTYIQIYQPYQILDTSDLIDLLRKAWISLRWDVPTVASQILHEPREGSPMPASLLVYTLASDRTDVEAWTRETVIPKEGFKDLDTLRYDIVKGVIPDRDLVPQTFLYCLPISPTSFGLLLYTSHVPFDGTGVKVLMSRFLEHLSRYISDSQYEASEVARHKWGEENVNLLPVSSEILREREPAEFDADGNLIKPEIPEEPREGQKYTETLNQVLADFARGIQIGHQFKSVKYPLYDQNKDTPLTRRVAHTFTIEQSKKIIEACQRAPDRLTVSHLALGCLSLLVVMDNPPEPGSPNVVFYHGLVDGRNRLAKPYRGTLDYPGYCLGNSSIQIPVNVVDKYAGNVSDNLKSVIFDFAKAVKKEYVRQSAFPALLAIVNEQVDLMLSAPPPPPSCAPWFGGDGRGAVYLKPKYPQESDTVLEITDFFVALGKTDPGPFFRITEWNGRIMLSADYNQKAIEPDVVEGWMKKWAELILFVT</sequence>
<evidence type="ECO:0000313" key="1">
    <source>
        <dbReference type="EMBL" id="OCB87835.1"/>
    </source>
</evidence>
<comment type="caution">
    <text evidence="1">The sequence shown here is derived from an EMBL/GenBank/DDBJ whole genome shotgun (WGS) entry which is preliminary data.</text>
</comment>
<keyword evidence="2" id="KW-1185">Reference proteome</keyword>